<accession>A0A2P2NA70</accession>
<sequence length="57" mass="6815">MLYSTNQSKWQNPRENPALEKQLKLNFGLLTHKDSFHCHSKIHWLLQCYITWQSVTA</sequence>
<protein>
    <submittedName>
        <fullName evidence="1">Uncharacterized protein</fullName>
    </submittedName>
</protein>
<organism evidence="1">
    <name type="scientific">Rhizophora mucronata</name>
    <name type="common">Asiatic mangrove</name>
    <dbReference type="NCBI Taxonomy" id="61149"/>
    <lineage>
        <taxon>Eukaryota</taxon>
        <taxon>Viridiplantae</taxon>
        <taxon>Streptophyta</taxon>
        <taxon>Embryophyta</taxon>
        <taxon>Tracheophyta</taxon>
        <taxon>Spermatophyta</taxon>
        <taxon>Magnoliopsida</taxon>
        <taxon>eudicotyledons</taxon>
        <taxon>Gunneridae</taxon>
        <taxon>Pentapetalae</taxon>
        <taxon>rosids</taxon>
        <taxon>fabids</taxon>
        <taxon>Malpighiales</taxon>
        <taxon>Rhizophoraceae</taxon>
        <taxon>Rhizophora</taxon>
    </lineage>
</organism>
<evidence type="ECO:0000313" key="1">
    <source>
        <dbReference type="EMBL" id="MBX39290.1"/>
    </source>
</evidence>
<dbReference type="AlphaFoldDB" id="A0A2P2NA70"/>
<reference evidence="1" key="1">
    <citation type="submission" date="2018-02" db="EMBL/GenBank/DDBJ databases">
        <title>Rhizophora mucronata_Transcriptome.</title>
        <authorList>
            <person name="Meera S.P."/>
            <person name="Sreeshan A."/>
            <person name="Augustine A."/>
        </authorList>
    </citation>
    <scope>NUCLEOTIDE SEQUENCE</scope>
    <source>
        <tissue evidence="1">Leaf</tissue>
    </source>
</reference>
<dbReference type="EMBL" id="GGEC01058806">
    <property type="protein sequence ID" value="MBX39290.1"/>
    <property type="molecule type" value="Transcribed_RNA"/>
</dbReference>
<name>A0A2P2NA70_RHIMU</name>
<proteinExistence type="predicted"/>